<keyword evidence="7" id="KW-1133">Transmembrane helix</keyword>
<dbReference type="Proteomes" id="UP001162162">
    <property type="component" value="Unassembled WGS sequence"/>
</dbReference>
<evidence type="ECO:0000313" key="11">
    <source>
        <dbReference type="Proteomes" id="UP001162162"/>
    </source>
</evidence>
<dbReference type="Pfam" id="PF08246">
    <property type="entry name" value="Inhibitor_I29"/>
    <property type="match status" value="1"/>
</dbReference>
<evidence type="ECO:0000256" key="5">
    <source>
        <dbReference type="ARBA" id="ARBA00023145"/>
    </source>
</evidence>
<dbReference type="GO" id="GO:0008234">
    <property type="term" value="F:cysteine-type peptidase activity"/>
    <property type="evidence" value="ECO:0007669"/>
    <property type="project" value="UniProtKB-KW"/>
</dbReference>
<keyword evidence="4" id="KW-0788">Thiol protease</keyword>
<evidence type="ECO:0000259" key="8">
    <source>
        <dbReference type="SMART" id="SM00645"/>
    </source>
</evidence>
<name>A0AAV8XW01_9CUCU</name>
<dbReference type="CDD" id="cd02248">
    <property type="entry name" value="Peptidase_C1A"/>
    <property type="match status" value="1"/>
</dbReference>
<evidence type="ECO:0000256" key="7">
    <source>
        <dbReference type="SAM" id="Phobius"/>
    </source>
</evidence>
<dbReference type="InterPro" id="IPR038765">
    <property type="entry name" value="Papain-like_cys_pep_sf"/>
</dbReference>
<dbReference type="InterPro" id="IPR025661">
    <property type="entry name" value="Pept_asp_AS"/>
</dbReference>
<proteinExistence type="inferred from homology"/>
<dbReference type="FunFam" id="3.90.70.10:FF:000006">
    <property type="entry name" value="Cathepsin S"/>
    <property type="match status" value="1"/>
</dbReference>
<keyword evidence="11" id="KW-1185">Reference proteome</keyword>
<feature type="domain" description="Peptidase C1A papain C-terminal" evidence="8">
    <location>
        <begin position="133"/>
        <end position="343"/>
    </location>
</feature>
<dbReference type="AlphaFoldDB" id="A0AAV8XW01"/>
<keyword evidence="7" id="KW-0812">Transmembrane</keyword>
<evidence type="ECO:0000256" key="1">
    <source>
        <dbReference type="ARBA" id="ARBA00008455"/>
    </source>
</evidence>
<dbReference type="GO" id="GO:0006508">
    <property type="term" value="P:proteolysis"/>
    <property type="evidence" value="ECO:0007669"/>
    <property type="project" value="UniProtKB-KW"/>
</dbReference>
<feature type="domain" description="Cathepsin propeptide inhibitor" evidence="9">
    <location>
        <begin position="48"/>
        <end position="108"/>
    </location>
</feature>
<dbReference type="SUPFAM" id="SSF54001">
    <property type="entry name" value="Cysteine proteinases"/>
    <property type="match status" value="1"/>
</dbReference>
<keyword evidence="6" id="KW-1015">Disulfide bond</keyword>
<keyword evidence="5" id="KW-0865">Zymogen</keyword>
<dbReference type="PROSITE" id="PS00640">
    <property type="entry name" value="THIOL_PROTEASE_ASN"/>
    <property type="match status" value="1"/>
</dbReference>
<evidence type="ECO:0000256" key="4">
    <source>
        <dbReference type="ARBA" id="ARBA00022807"/>
    </source>
</evidence>
<dbReference type="Pfam" id="PF00112">
    <property type="entry name" value="Peptidase_C1"/>
    <property type="match status" value="1"/>
</dbReference>
<sequence>MRHESVCVFTILVWTGGFHYLGYTTMKFLIVLVAVALAANALSDREQWDEFKLKHGKSYRNLAEETRRFAIFQDNLRVIEQHNAKYERGETSFARGVNRFTDMTKEEIKKLLNRKPSPKTGNTMTAAMINATVADSLDWRAQGAVATVKDQGDCGSCWAFAAVGAMESAYYMKNGQLVQFSEQQLIDCTTSYGTVGCDGGFMQGGFEYAHDNGISTEDAYPYAAKDQSCQSTTVFLTISSFVQIEQNEDTIKSVVGTVGPVGVAIYADDIVSYSSGVYDNPSCPNSSEELDHEVLLVGYGSENGQDYWLIKNSWGTNWGESGYIKLARNSNMCGIAQDSAYPVL</sequence>
<dbReference type="InterPro" id="IPR000668">
    <property type="entry name" value="Peptidase_C1A_C"/>
</dbReference>
<evidence type="ECO:0000256" key="6">
    <source>
        <dbReference type="ARBA" id="ARBA00023157"/>
    </source>
</evidence>
<reference evidence="10" key="1">
    <citation type="journal article" date="2023" name="Insect Mol. Biol.">
        <title>Genome sequencing provides insights into the evolution of gene families encoding plant cell wall-degrading enzymes in longhorned beetles.</title>
        <authorList>
            <person name="Shin N.R."/>
            <person name="Okamura Y."/>
            <person name="Kirsch R."/>
            <person name="Pauchet Y."/>
        </authorList>
    </citation>
    <scope>NUCLEOTIDE SEQUENCE</scope>
    <source>
        <strain evidence="10">AMC_N1</strain>
    </source>
</reference>
<keyword evidence="2" id="KW-0645">Protease</keyword>
<evidence type="ECO:0000256" key="3">
    <source>
        <dbReference type="ARBA" id="ARBA00022801"/>
    </source>
</evidence>
<dbReference type="PROSITE" id="PS00139">
    <property type="entry name" value="THIOL_PROTEASE_CYS"/>
    <property type="match status" value="1"/>
</dbReference>
<evidence type="ECO:0000259" key="9">
    <source>
        <dbReference type="SMART" id="SM00848"/>
    </source>
</evidence>
<evidence type="ECO:0000313" key="10">
    <source>
        <dbReference type="EMBL" id="KAJ8943313.1"/>
    </source>
</evidence>
<dbReference type="InterPro" id="IPR013201">
    <property type="entry name" value="Prot_inhib_I29"/>
</dbReference>
<dbReference type="EMBL" id="JAPWTK010000293">
    <property type="protein sequence ID" value="KAJ8943313.1"/>
    <property type="molecule type" value="Genomic_DNA"/>
</dbReference>
<dbReference type="InterPro" id="IPR000169">
    <property type="entry name" value="Pept_cys_AS"/>
</dbReference>
<keyword evidence="3" id="KW-0378">Hydrolase</keyword>
<dbReference type="InterPro" id="IPR025660">
    <property type="entry name" value="Pept_his_AS"/>
</dbReference>
<dbReference type="SMART" id="SM00645">
    <property type="entry name" value="Pept_C1"/>
    <property type="match status" value="1"/>
</dbReference>
<feature type="transmembrane region" description="Helical" evidence="7">
    <location>
        <begin position="20"/>
        <end position="42"/>
    </location>
</feature>
<dbReference type="PRINTS" id="PR00705">
    <property type="entry name" value="PAPAIN"/>
</dbReference>
<dbReference type="PANTHER" id="PTHR12411">
    <property type="entry name" value="CYSTEINE PROTEASE FAMILY C1-RELATED"/>
    <property type="match status" value="1"/>
</dbReference>
<accession>A0AAV8XW01</accession>
<protein>
    <submittedName>
        <fullName evidence="10">Uncharacterized protein</fullName>
    </submittedName>
</protein>
<dbReference type="SMART" id="SM00848">
    <property type="entry name" value="Inhibitor_I29"/>
    <property type="match status" value="1"/>
</dbReference>
<dbReference type="InterPro" id="IPR039417">
    <property type="entry name" value="Peptidase_C1A_papain-like"/>
</dbReference>
<keyword evidence="7" id="KW-0472">Membrane</keyword>
<gene>
    <name evidence="10" type="ORF">NQ318_004754</name>
</gene>
<evidence type="ECO:0000256" key="2">
    <source>
        <dbReference type="ARBA" id="ARBA00022670"/>
    </source>
</evidence>
<comment type="caution">
    <text evidence="10">The sequence shown here is derived from an EMBL/GenBank/DDBJ whole genome shotgun (WGS) entry which is preliminary data.</text>
</comment>
<dbReference type="InterPro" id="IPR013128">
    <property type="entry name" value="Peptidase_C1A"/>
</dbReference>
<dbReference type="PROSITE" id="PS00639">
    <property type="entry name" value="THIOL_PROTEASE_HIS"/>
    <property type="match status" value="1"/>
</dbReference>
<organism evidence="10 11">
    <name type="scientific">Aromia moschata</name>
    <dbReference type="NCBI Taxonomy" id="1265417"/>
    <lineage>
        <taxon>Eukaryota</taxon>
        <taxon>Metazoa</taxon>
        <taxon>Ecdysozoa</taxon>
        <taxon>Arthropoda</taxon>
        <taxon>Hexapoda</taxon>
        <taxon>Insecta</taxon>
        <taxon>Pterygota</taxon>
        <taxon>Neoptera</taxon>
        <taxon>Endopterygota</taxon>
        <taxon>Coleoptera</taxon>
        <taxon>Polyphaga</taxon>
        <taxon>Cucujiformia</taxon>
        <taxon>Chrysomeloidea</taxon>
        <taxon>Cerambycidae</taxon>
        <taxon>Cerambycinae</taxon>
        <taxon>Callichromatini</taxon>
        <taxon>Aromia</taxon>
    </lineage>
</organism>
<dbReference type="Gene3D" id="3.90.70.10">
    <property type="entry name" value="Cysteine proteinases"/>
    <property type="match status" value="1"/>
</dbReference>
<comment type="similarity">
    <text evidence="1">Belongs to the peptidase C1 family.</text>
</comment>